<dbReference type="SMART" id="SM00701">
    <property type="entry name" value="PGRP"/>
    <property type="match status" value="1"/>
</dbReference>
<dbReference type="GO" id="GO:0008270">
    <property type="term" value="F:zinc ion binding"/>
    <property type="evidence" value="ECO:0007669"/>
    <property type="project" value="InterPro"/>
</dbReference>
<gene>
    <name evidence="7" type="ORF">NQ314_020808</name>
</gene>
<keyword evidence="4" id="KW-0472">Membrane</keyword>
<dbReference type="InterPro" id="IPR015510">
    <property type="entry name" value="PGRP"/>
</dbReference>
<evidence type="ECO:0000259" key="6">
    <source>
        <dbReference type="SMART" id="SM00701"/>
    </source>
</evidence>
<protein>
    <submittedName>
        <fullName evidence="7">Uncharacterized protein</fullName>
    </submittedName>
</protein>
<dbReference type="Pfam" id="PF01510">
    <property type="entry name" value="Amidase_2"/>
    <property type="match status" value="1"/>
</dbReference>
<dbReference type="InterPro" id="IPR006619">
    <property type="entry name" value="PGRP_domain_met/bac"/>
</dbReference>
<evidence type="ECO:0000256" key="1">
    <source>
        <dbReference type="ARBA" id="ARBA00007553"/>
    </source>
</evidence>
<organism evidence="7 8">
    <name type="scientific">Rhamnusium bicolor</name>
    <dbReference type="NCBI Taxonomy" id="1586634"/>
    <lineage>
        <taxon>Eukaryota</taxon>
        <taxon>Metazoa</taxon>
        <taxon>Ecdysozoa</taxon>
        <taxon>Arthropoda</taxon>
        <taxon>Hexapoda</taxon>
        <taxon>Insecta</taxon>
        <taxon>Pterygota</taxon>
        <taxon>Neoptera</taxon>
        <taxon>Endopterygota</taxon>
        <taxon>Coleoptera</taxon>
        <taxon>Polyphaga</taxon>
        <taxon>Cucujiformia</taxon>
        <taxon>Chrysomeloidea</taxon>
        <taxon>Cerambycidae</taxon>
        <taxon>Lepturinae</taxon>
        <taxon>Rhagiini</taxon>
        <taxon>Rhamnusium</taxon>
    </lineage>
</organism>
<dbReference type="InterPro" id="IPR036505">
    <property type="entry name" value="Amidase/PGRP_sf"/>
</dbReference>
<dbReference type="CDD" id="cd06583">
    <property type="entry name" value="PGRP"/>
    <property type="match status" value="1"/>
</dbReference>
<dbReference type="InterPro" id="IPR002502">
    <property type="entry name" value="Amidase_domain"/>
</dbReference>
<feature type="transmembrane region" description="Helical" evidence="4">
    <location>
        <begin position="155"/>
        <end position="176"/>
    </location>
</feature>
<dbReference type="SMART" id="SM00644">
    <property type="entry name" value="Ami_2"/>
    <property type="match status" value="1"/>
</dbReference>
<dbReference type="GO" id="GO:0008745">
    <property type="term" value="F:N-acetylmuramoyl-L-alanine amidase activity"/>
    <property type="evidence" value="ECO:0007669"/>
    <property type="project" value="InterPro"/>
</dbReference>
<dbReference type="GO" id="GO:0009253">
    <property type="term" value="P:peptidoglycan catabolic process"/>
    <property type="evidence" value="ECO:0007669"/>
    <property type="project" value="InterPro"/>
</dbReference>
<evidence type="ECO:0000259" key="5">
    <source>
        <dbReference type="SMART" id="SM00644"/>
    </source>
</evidence>
<dbReference type="Gene3D" id="3.40.80.10">
    <property type="entry name" value="Peptidoglycan recognition protein-like"/>
    <property type="match status" value="1"/>
</dbReference>
<comment type="similarity">
    <text evidence="1">Belongs to the N-acetylmuramoyl-L-alanine amidase 2 family.</text>
</comment>
<dbReference type="AlphaFoldDB" id="A0AAV8WK10"/>
<dbReference type="GO" id="GO:0045087">
    <property type="term" value="P:innate immune response"/>
    <property type="evidence" value="ECO:0007669"/>
    <property type="project" value="UniProtKB-KW"/>
</dbReference>
<name>A0AAV8WK10_9CUCU</name>
<evidence type="ECO:0000313" key="8">
    <source>
        <dbReference type="Proteomes" id="UP001162156"/>
    </source>
</evidence>
<keyword evidence="4" id="KW-0812">Transmembrane</keyword>
<keyword evidence="4" id="KW-1133">Transmembrane helix</keyword>
<feature type="domain" description="N-acetylmuramoyl-L-alanine amidase" evidence="5">
    <location>
        <begin position="211"/>
        <end position="345"/>
    </location>
</feature>
<proteinExistence type="inferred from homology"/>
<dbReference type="SUPFAM" id="SSF55846">
    <property type="entry name" value="N-acetylmuramoyl-L-alanine amidase-like"/>
    <property type="match status" value="1"/>
</dbReference>
<keyword evidence="2" id="KW-0399">Innate immunity</keyword>
<reference evidence="7" key="1">
    <citation type="journal article" date="2023" name="Insect Mol. Biol.">
        <title>Genome sequencing provides insights into the evolution of gene families encoding plant cell wall-degrading enzymes in longhorned beetles.</title>
        <authorList>
            <person name="Shin N.R."/>
            <person name="Okamura Y."/>
            <person name="Kirsch R."/>
            <person name="Pauchet Y."/>
        </authorList>
    </citation>
    <scope>NUCLEOTIDE SEQUENCE</scope>
    <source>
        <strain evidence="7">RBIC_L_NR</strain>
    </source>
</reference>
<feature type="domain" description="Peptidoglycan recognition protein family" evidence="6">
    <location>
        <begin position="202"/>
        <end position="339"/>
    </location>
</feature>
<dbReference type="Proteomes" id="UP001162156">
    <property type="component" value="Unassembled WGS sequence"/>
</dbReference>
<evidence type="ECO:0000256" key="2">
    <source>
        <dbReference type="ARBA" id="ARBA00022588"/>
    </source>
</evidence>
<evidence type="ECO:0000313" key="7">
    <source>
        <dbReference type="EMBL" id="KAJ8926791.1"/>
    </source>
</evidence>
<dbReference type="PANTHER" id="PTHR11022:SF74">
    <property type="entry name" value="PEPTIDOGLYCAN-RECOGNITION PROTEIN SA"/>
    <property type="match status" value="1"/>
</dbReference>
<keyword evidence="3" id="KW-0391">Immunity</keyword>
<dbReference type="PANTHER" id="PTHR11022">
    <property type="entry name" value="PEPTIDOGLYCAN RECOGNITION PROTEIN"/>
    <property type="match status" value="1"/>
</dbReference>
<dbReference type="EMBL" id="JANEYF010005773">
    <property type="protein sequence ID" value="KAJ8926791.1"/>
    <property type="molecule type" value="Genomic_DNA"/>
</dbReference>
<evidence type="ECO:0000256" key="3">
    <source>
        <dbReference type="ARBA" id="ARBA00022859"/>
    </source>
</evidence>
<evidence type="ECO:0000256" key="4">
    <source>
        <dbReference type="SAM" id="Phobius"/>
    </source>
</evidence>
<accession>A0AAV8WK10</accession>
<keyword evidence="8" id="KW-1185">Reference proteome</keyword>
<comment type="caution">
    <text evidence="7">The sequence shown here is derived from an EMBL/GenBank/DDBJ whole genome shotgun (WGS) entry which is preliminary data.</text>
</comment>
<sequence>MLKNNSYNNLKNVGESALKYQEVKTVGETHIKNDMKEHCRELNVREHSQHYLPEINNLILLQSIFIEQQQRLIDILSEARDQESGKDLNIGGQLSFHQAWRSPAVWIRLSTGRVGDTKPRLKVRSKKAKLARFEKTESEEQELNKLNKHKKFIKIIVSISFALLVFVGITIVVIHYSNKFEEEAEYIPTEPGDGNNNHLGSHQIFDRTKWNGRPPLNYTNITSPVPLVIIKHTGGGPCFTFLVCAGKLQTIQSQCVSNGAPDIYYNFLIGGDGNIYVGRGWDVQPQQRHDIIDIVFMGSFAFDELTPIMIEAAQLLITDGAKKNKLTKDYKVVSHNQTTATESPGTNVFKEVKTWPHYDSGLYFTDKVLAKDETSLN</sequence>